<gene>
    <name evidence="1" type="ORF">CDAR_85131</name>
</gene>
<protein>
    <submittedName>
        <fullName evidence="1">Uncharacterized protein</fullName>
    </submittedName>
</protein>
<dbReference type="Proteomes" id="UP001054837">
    <property type="component" value="Unassembled WGS sequence"/>
</dbReference>
<evidence type="ECO:0000313" key="2">
    <source>
        <dbReference type="Proteomes" id="UP001054837"/>
    </source>
</evidence>
<reference evidence="1 2" key="1">
    <citation type="submission" date="2021-06" db="EMBL/GenBank/DDBJ databases">
        <title>Caerostris darwini draft genome.</title>
        <authorList>
            <person name="Kono N."/>
            <person name="Arakawa K."/>
        </authorList>
    </citation>
    <scope>NUCLEOTIDE SEQUENCE [LARGE SCALE GENOMIC DNA]</scope>
</reference>
<proteinExistence type="predicted"/>
<comment type="caution">
    <text evidence="1">The sequence shown here is derived from an EMBL/GenBank/DDBJ whole genome shotgun (WGS) entry which is preliminary data.</text>
</comment>
<accession>A0AAV4MZG5</accession>
<name>A0AAV4MZG5_9ARAC</name>
<dbReference type="AlphaFoldDB" id="A0AAV4MZG5"/>
<keyword evidence="2" id="KW-1185">Reference proteome</keyword>
<dbReference type="EMBL" id="BPLQ01001054">
    <property type="protein sequence ID" value="GIX77821.1"/>
    <property type="molecule type" value="Genomic_DNA"/>
</dbReference>
<evidence type="ECO:0000313" key="1">
    <source>
        <dbReference type="EMBL" id="GIX77821.1"/>
    </source>
</evidence>
<organism evidence="1 2">
    <name type="scientific">Caerostris darwini</name>
    <dbReference type="NCBI Taxonomy" id="1538125"/>
    <lineage>
        <taxon>Eukaryota</taxon>
        <taxon>Metazoa</taxon>
        <taxon>Ecdysozoa</taxon>
        <taxon>Arthropoda</taxon>
        <taxon>Chelicerata</taxon>
        <taxon>Arachnida</taxon>
        <taxon>Araneae</taxon>
        <taxon>Araneomorphae</taxon>
        <taxon>Entelegynae</taxon>
        <taxon>Araneoidea</taxon>
        <taxon>Araneidae</taxon>
        <taxon>Caerostris</taxon>
    </lineage>
</organism>
<sequence>MFSHPNLPFSLLKFLPKFPVKWCMHRWAFRKIPRVPFALFCRGSISDSEVKLEAPTTNPPWLQQLGVFGFPPTHRNFNGLSSRNMFSHPNLLFSLLKFLPKFSVKWCMYRWAFEKFLVFLLLCSVVAPLE</sequence>